<dbReference type="EMBL" id="BTRK01000004">
    <property type="protein sequence ID" value="GMR47812.1"/>
    <property type="molecule type" value="Genomic_DNA"/>
</dbReference>
<organism evidence="1 2">
    <name type="scientific">Pristionchus mayeri</name>
    <dbReference type="NCBI Taxonomy" id="1317129"/>
    <lineage>
        <taxon>Eukaryota</taxon>
        <taxon>Metazoa</taxon>
        <taxon>Ecdysozoa</taxon>
        <taxon>Nematoda</taxon>
        <taxon>Chromadorea</taxon>
        <taxon>Rhabditida</taxon>
        <taxon>Rhabditina</taxon>
        <taxon>Diplogasteromorpha</taxon>
        <taxon>Diplogasteroidea</taxon>
        <taxon>Neodiplogasteridae</taxon>
        <taxon>Pristionchus</taxon>
    </lineage>
</organism>
<feature type="non-terminal residue" evidence="1">
    <location>
        <position position="113"/>
    </location>
</feature>
<evidence type="ECO:0000313" key="1">
    <source>
        <dbReference type="EMBL" id="GMR47812.1"/>
    </source>
</evidence>
<feature type="non-terminal residue" evidence="1">
    <location>
        <position position="1"/>
    </location>
</feature>
<dbReference type="Proteomes" id="UP001328107">
    <property type="component" value="Unassembled WGS sequence"/>
</dbReference>
<dbReference type="AlphaFoldDB" id="A0AAN5CNY9"/>
<comment type="caution">
    <text evidence="1">The sequence shown here is derived from an EMBL/GenBank/DDBJ whole genome shotgun (WGS) entry which is preliminary data.</text>
</comment>
<accession>A0AAN5CNY9</accession>
<keyword evidence="2" id="KW-1185">Reference proteome</keyword>
<proteinExistence type="predicted"/>
<name>A0AAN5CNY9_9BILA</name>
<evidence type="ECO:0008006" key="3">
    <source>
        <dbReference type="Google" id="ProtNLM"/>
    </source>
</evidence>
<protein>
    <recommendedName>
        <fullName evidence="3">Activin types I and II receptor domain-containing protein</fullName>
    </recommendedName>
</protein>
<gene>
    <name evidence="1" type="ORF">PMAYCL1PPCAC_18007</name>
</gene>
<sequence>LLPLLSLLISSSSAFKCLQGIDQTSNLVDCNSFCFSEYGITGKSPSLLKRGCSREMSVHEKLLYLVKFQVMPEERECTESGLVHLSPLNGRTRRERICCDYHECNGLRNEMDS</sequence>
<reference evidence="2" key="1">
    <citation type="submission" date="2022-10" db="EMBL/GenBank/DDBJ databases">
        <title>Genome assembly of Pristionchus species.</title>
        <authorList>
            <person name="Yoshida K."/>
            <person name="Sommer R.J."/>
        </authorList>
    </citation>
    <scope>NUCLEOTIDE SEQUENCE [LARGE SCALE GENOMIC DNA]</scope>
    <source>
        <strain evidence="2">RS5460</strain>
    </source>
</reference>
<evidence type="ECO:0000313" key="2">
    <source>
        <dbReference type="Proteomes" id="UP001328107"/>
    </source>
</evidence>